<evidence type="ECO:0000256" key="2">
    <source>
        <dbReference type="ARBA" id="ARBA00005982"/>
    </source>
</evidence>
<accession>A0A1V9WYM6</accession>
<dbReference type="InterPro" id="IPR000109">
    <property type="entry name" value="POT_fam"/>
</dbReference>
<dbReference type="GO" id="GO:0006857">
    <property type="term" value="P:oligopeptide transport"/>
    <property type="evidence" value="ECO:0007669"/>
    <property type="project" value="InterPro"/>
</dbReference>
<dbReference type="SUPFAM" id="SSF103473">
    <property type="entry name" value="MFS general substrate transporter"/>
    <property type="match status" value="1"/>
</dbReference>
<evidence type="ECO:0000256" key="7">
    <source>
        <dbReference type="SAM" id="Phobius"/>
    </source>
</evidence>
<dbReference type="PROSITE" id="PS01022">
    <property type="entry name" value="PTR2_1"/>
    <property type="match status" value="1"/>
</dbReference>
<comment type="similarity">
    <text evidence="2">Belongs to the major facilitator superfamily. Proton-dependent oligopeptide transporter (POT/PTR) (TC 2.A.17) family.</text>
</comment>
<evidence type="ECO:0000256" key="3">
    <source>
        <dbReference type="ARBA" id="ARBA00022692"/>
    </source>
</evidence>
<dbReference type="AlphaFoldDB" id="A0A1V9WYM6"/>
<evidence type="ECO:0000313" key="8">
    <source>
        <dbReference type="EMBL" id="OQR66261.1"/>
    </source>
</evidence>
<reference evidence="8 9" key="1">
    <citation type="journal article" date="2017" name="Gigascience">
        <title>Draft genome of the honey bee ectoparasitic mite, Tropilaelaps mercedesae, is shaped by the parasitic life history.</title>
        <authorList>
            <person name="Dong X."/>
            <person name="Armstrong S.D."/>
            <person name="Xia D."/>
            <person name="Makepeace B.L."/>
            <person name="Darby A.C."/>
            <person name="Kadowaki T."/>
        </authorList>
    </citation>
    <scope>NUCLEOTIDE SEQUENCE [LARGE SCALE GENOMIC DNA]</scope>
    <source>
        <strain evidence="8">Wuxi-XJTLU</strain>
    </source>
</reference>
<comment type="caution">
    <text evidence="8">The sequence shown here is derived from an EMBL/GenBank/DDBJ whole genome shotgun (WGS) entry which is preliminary data.</text>
</comment>
<dbReference type="STRING" id="418985.A0A1V9WYM6"/>
<sequence>MRKNMSEVGAVANEDGTYHREKKDPYPKSVFFIIGNEFCERFSYYGIRTVLTIYISTILLYNEENTKSTYHAFTMACYFTSLIGAIIADSWLGKFKTIFYISIIYAIGNIVLSIGALNLGRGTQSYCDYFIWNGQTQEGQSIPIKPLYASSLSLLGLGLIALGTGGIKPCVAAFGGDQFVRGQELYLEQFFSVFYMCINAGSVLSTAVTPYLRAVRCNDRDSCFSLAFGVPAALMVASLS</sequence>
<keyword evidence="4" id="KW-0813">Transport</keyword>
<protein>
    <submittedName>
        <fullName evidence="8">Solute carrier family 15 member 2-like</fullName>
    </submittedName>
</protein>
<keyword evidence="9" id="KW-1185">Reference proteome</keyword>
<evidence type="ECO:0000256" key="4">
    <source>
        <dbReference type="ARBA" id="ARBA00022856"/>
    </source>
</evidence>
<evidence type="ECO:0000256" key="6">
    <source>
        <dbReference type="ARBA" id="ARBA00023136"/>
    </source>
</evidence>
<dbReference type="EMBL" id="MNPL01033178">
    <property type="protein sequence ID" value="OQR66261.1"/>
    <property type="molecule type" value="Genomic_DNA"/>
</dbReference>
<feature type="transmembrane region" description="Helical" evidence="7">
    <location>
        <begin position="98"/>
        <end position="119"/>
    </location>
</feature>
<dbReference type="InterPro" id="IPR018456">
    <property type="entry name" value="PTR2_symporter_CS"/>
</dbReference>
<keyword evidence="4" id="KW-0653">Protein transport</keyword>
<keyword evidence="3 7" id="KW-0812">Transmembrane</keyword>
<gene>
    <name evidence="8" type="ORF">BIW11_14270</name>
</gene>
<evidence type="ECO:0000313" key="9">
    <source>
        <dbReference type="Proteomes" id="UP000192247"/>
    </source>
</evidence>
<organism evidence="8 9">
    <name type="scientific">Tropilaelaps mercedesae</name>
    <dbReference type="NCBI Taxonomy" id="418985"/>
    <lineage>
        <taxon>Eukaryota</taxon>
        <taxon>Metazoa</taxon>
        <taxon>Ecdysozoa</taxon>
        <taxon>Arthropoda</taxon>
        <taxon>Chelicerata</taxon>
        <taxon>Arachnida</taxon>
        <taxon>Acari</taxon>
        <taxon>Parasitiformes</taxon>
        <taxon>Mesostigmata</taxon>
        <taxon>Gamasina</taxon>
        <taxon>Dermanyssoidea</taxon>
        <taxon>Laelapidae</taxon>
        <taxon>Tropilaelaps</taxon>
    </lineage>
</organism>
<feature type="transmembrane region" description="Helical" evidence="7">
    <location>
        <begin position="190"/>
        <end position="211"/>
    </location>
</feature>
<keyword evidence="4" id="KW-0571">Peptide transport</keyword>
<comment type="subcellular location">
    <subcellularLocation>
        <location evidence="1">Membrane</location>
        <topology evidence="1">Multi-pass membrane protein</topology>
    </subcellularLocation>
</comment>
<keyword evidence="6 7" id="KW-0472">Membrane</keyword>
<dbReference type="Gene3D" id="1.20.1250.20">
    <property type="entry name" value="MFS general substrate transporter like domains"/>
    <property type="match status" value="1"/>
</dbReference>
<name>A0A1V9WYM6_9ACAR</name>
<dbReference type="InParanoid" id="A0A1V9WYM6"/>
<dbReference type="OrthoDB" id="10071041at2759"/>
<dbReference type="GO" id="GO:0016020">
    <property type="term" value="C:membrane"/>
    <property type="evidence" value="ECO:0007669"/>
    <property type="project" value="UniProtKB-SubCell"/>
</dbReference>
<keyword evidence="5 7" id="KW-1133">Transmembrane helix</keyword>
<dbReference type="Proteomes" id="UP000192247">
    <property type="component" value="Unassembled WGS sequence"/>
</dbReference>
<proteinExistence type="inferred from homology"/>
<dbReference type="PANTHER" id="PTHR11654">
    <property type="entry name" value="OLIGOPEPTIDE TRANSPORTER-RELATED"/>
    <property type="match status" value="1"/>
</dbReference>
<feature type="transmembrane region" description="Helical" evidence="7">
    <location>
        <begin position="73"/>
        <end position="92"/>
    </location>
</feature>
<feature type="transmembrane region" description="Helical" evidence="7">
    <location>
        <begin position="147"/>
        <end position="167"/>
    </location>
</feature>
<dbReference type="GO" id="GO:0022857">
    <property type="term" value="F:transmembrane transporter activity"/>
    <property type="evidence" value="ECO:0007669"/>
    <property type="project" value="InterPro"/>
</dbReference>
<dbReference type="Pfam" id="PF00854">
    <property type="entry name" value="PTR2"/>
    <property type="match status" value="1"/>
</dbReference>
<dbReference type="InterPro" id="IPR036259">
    <property type="entry name" value="MFS_trans_sf"/>
</dbReference>
<evidence type="ECO:0000256" key="5">
    <source>
        <dbReference type="ARBA" id="ARBA00022989"/>
    </source>
</evidence>
<evidence type="ECO:0000256" key="1">
    <source>
        <dbReference type="ARBA" id="ARBA00004141"/>
    </source>
</evidence>